<protein>
    <recommendedName>
        <fullName evidence="4">DUF1097 domain-containing protein</fullName>
    </recommendedName>
</protein>
<proteinExistence type="predicted"/>
<sequence>MKPYIGVGLSVGVLAGIWTQVSTQTGLITWVAFVAWACFFAAGGGALGFKKGLAANLSGVIYGWLISLLITVADFPGVLAVGIALAALAMCLQAGWAPLSFIPGAFAGTAVFFGTKLSFWPTVIALVIGAGLGWLSAVLGDRTQALISKPLVVPPSDDENRPVQTA</sequence>
<comment type="caution">
    <text evidence="2">The sequence shown here is derived from an EMBL/GenBank/DDBJ whole genome shotgun (WGS) entry which is preliminary data.</text>
</comment>
<keyword evidence="1" id="KW-1133">Transmembrane helix</keyword>
<keyword evidence="3" id="KW-1185">Reference proteome</keyword>
<feature type="transmembrane region" description="Helical" evidence="1">
    <location>
        <begin position="61"/>
        <end position="88"/>
    </location>
</feature>
<feature type="transmembrane region" description="Helical" evidence="1">
    <location>
        <begin position="95"/>
        <end position="113"/>
    </location>
</feature>
<feature type="transmembrane region" description="Helical" evidence="1">
    <location>
        <begin position="27"/>
        <end position="49"/>
    </location>
</feature>
<dbReference type="Pfam" id="PF06496">
    <property type="entry name" value="DUF1097"/>
    <property type="match status" value="1"/>
</dbReference>
<dbReference type="Proteomes" id="UP000643279">
    <property type="component" value="Unassembled WGS sequence"/>
</dbReference>
<organism evidence="2 3">
    <name type="scientific">Arthrobacter liuii</name>
    <dbReference type="NCBI Taxonomy" id="1476996"/>
    <lineage>
        <taxon>Bacteria</taxon>
        <taxon>Bacillati</taxon>
        <taxon>Actinomycetota</taxon>
        <taxon>Actinomycetes</taxon>
        <taxon>Micrococcales</taxon>
        <taxon>Micrococcaceae</taxon>
        <taxon>Arthrobacter</taxon>
    </lineage>
</organism>
<accession>A0ABQ2B193</accession>
<evidence type="ECO:0000313" key="3">
    <source>
        <dbReference type="Proteomes" id="UP000643279"/>
    </source>
</evidence>
<dbReference type="EMBL" id="BMFW01000040">
    <property type="protein sequence ID" value="GGI02030.1"/>
    <property type="molecule type" value="Genomic_DNA"/>
</dbReference>
<dbReference type="InterPro" id="IPR009476">
    <property type="entry name" value="DUF1097"/>
</dbReference>
<feature type="transmembrane region" description="Helical" evidence="1">
    <location>
        <begin position="119"/>
        <end position="139"/>
    </location>
</feature>
<keyword evidence="1" id="KW-0812">Transmembrane</keyword>
<evidence type="ECO:0008006" key="4">
    <source>
        <dbReference type="Google" id="ProtNLM"/>
    </source>
</evidence>
<gene>
    <name evidence="2" type="ORF">GCM10007170_42810</name>
</gene>
<keyword evidence="1" id="KW-0472">Membrane</keyword>
<evidence type="ECO:0000256" key="1">
    <source>
        <dbReference type="SAM" id="Phobius"/>
    </source>
</evidence>
<dbReference type="RefSeq" id="WP_188573528.1">
    <property type="nucleotide sequence ID" value="NZ_BMFW01000040.1"/>
</dbReference>
<reference evidence="3" key="1">
    <citation type="journal article" date="2019" name="Int. J. Syst. Evol. Microbiol.">
        <title>The Global Catalogue of Microorganisms (GCM) 10K type strain sequencing project: providing services to taxonomists for standard genome sequencing and annotation.</title>
        <authorList>
            <consortium name="The Broad Institute Genomics Platform"/>
            <consortium name="The Broad Institute Genome Sequencing Center for Infectious Disease"/>
            <person name="Wu L."/>
            <person name="Ma J."/>
        </authorList>
    </citation>
    <scope>NUCLEOTIDE SEQUENCE [LARGE SCALE GENOMIC DNA]</scope>
    <source>
        <strain evidence="3">CGMCC 1.12778</strain>
    </source>
</reference>
<evidence type="ECO:0000313" key="2">
    <source>
        <dbReference type="EMBL" id="GGI02030.1"/>
    </source>
</evidence>
<name>A0ABQ2B193_9MICC</name>